<dbReference type="AlphaFoldDB" id="A0A4C1YMW2"/>
<name>A0A4C1YMW2_EUMVA</name>
<accession>A0A4C1YMW2</accession>
<sequence>MLKSNIYYVPSQHRRLFGIFQKFWARGAYTPSASKTETKGDRPFGKRRGLAAAPVSLTSAARMTADGAFAQRACAYLINTISKL</sequence>
<keyword evidence="2" id="KW-1185">Reference proteome</keyword>
<protein>
    <submittedName>
        <fullName evidence="1">Uncharacterized protein</fullName>
    </submittedName>
</protein>
<evidence type="ECO:0000313" key="2">
    <source>
        <dbReference type="Proteomes" id="UP000299102"/>
    </source>
</evidence>
<organism evidence="1 2">
    <name type="scientific">Eumeta variegata</name>
    <name type="common">Bagworm moth</name>
    <name type="synonym">Eumeta japonica</name>
    <dbReference type="NCBI Taxonomy" id="151549"/>
    <lineage>
        <taxon>Eukaryota</taxon>
        <taxon>Metazoa</taxon>
        <taxon>Ecdysozoa</taxon>
        <taxon>Arthropoda</taxon>
        <taxon>Hexapoda</taxon>
        <taxon>Insecta</taxon>
        <taxon>Pterygota</taxon>
        <taxon>Neoptera</taxon>
        <taxon>Endopterygota</taxon>
        <taxon>Lepidoptera</taxon>
        <taxon>Glossata</taxon>
        <taxon>Ditrysia</taxon>
        <taxon>Tineoidea</taxon>
        <taxon>Psychidae</taxon>
        <taxon>Oiketicinae</taxon>
        <taxon>Eumeta</taxon>
    </lineage>
</organism>
<gene>
    <name evidence="1" type="ORF">EVAR_98534_1</name>
</gene>
<comment type="caution">
    <text evidence="1">The sequence shown here is derived from an EMBL/GenBank/DDBJ whole genome shotgun (WGS) entry which is preliminary data.</text>
</comment>
<dbReference type="EMBL" id="BGZK01001258">
    <property type="protein sequence ID" value="GBP75685.1"/>
    <property type="molecule type" value="Genomic_DNA"/>
</dbReference>
<reference evidence="1 2" key="1">
    <citation type="journal article" date="2019" name="Commun. Biol.">
        <title>The bagworm genome reveals a unique fibroin gene that provides high tensile strength.</title>
        <authorList>
            <person name="Kono N."/>
            <person name="Nakamura H."/>
            <person name="Ohtoshi R."/>
            <person name="Tomita M."/>
            <person name="Numata K."/>
            <person name="Arakawa K."/>
        </authorList>
    </citation>
    <scope>NUCLEOTIDE SEQUENCE [LARGE SCALE GENOMIC DNA]</scope>
</reference>
<proteinExistence type="predicted"/>
<dbReference type="Proteomes" id="UP000299102">
    <property type="component" value="Unassembled WGS sequence"/>
</dbReference>
<evidence type="ECO:0000313" key="1">
    <source>
        <dbReference type="EMBL" id="GBP75685.1"/>
    </source>
</evidence>